<keyword evidence="1" id="KW-0472">Membrane</keyword>
<sequence>MFTFITSCSRPVAYFQPSIREHIVTNVEQTKPLDVNQTPTDQPIIELNMPQQLVQATSKADTVDALVRANSQLTTTQAKTVQKRLNRVQTCLGLEATKASQAPTKIATPRKMNLLERMMLKKLNRQISKQLAPANPDRTLASTSILILGAVLVLGGILLLALTSGGGFALGAIALAAGLVILLIELL</sequence>
<protein>
    <submittedName>
        <fullName evidence="2">Uncharacterized protein</fullName>
    </submittedName>
</protein>
<keyword evidence="3" id="KW-1185">Reference proteome</keyword>
<dbReference type="EMBL" id="QLII01000001">
    <property type="protein sequence ID" value="RAI78433.1"/>
    <property type="molecule type" value="Genomic_DNA"/>
</dbReference>
<name>A0A327NV13_9BACT</name>
<keyword evidence="1" id="KW-0812">Transmembrane</keyword>
<reference evidence="2 3" key="1">
    <citation type="submission" date="2018-06" db="EMBL/GenBank/DDBJ databases">
        <title>Spirosoma sp. HMF3257 Genome sequencing and assembly.</title>
        <authorList>
            <person name="Kang H."/>
            <person name="Cha I."/>
            <person name="Kim H."/>
            <person name="Kang J."/>
            <person name="Joh K."/>
        </authorList>
    </citation>
    <scope>NUCLEOTIDE SEQUENCE [LARGE SCALE GENOMIC DNA]</scope>
    <source>
        <strain evidence="2 3">HMF3257</strain>
    </source>
</reference>
<comment type="caution">
    <text evidence="2">The sequence shown here is derived from an EMBL/GenBank/DDBJ whole genome shotgun (WGS) entry which is preliminary data.</text>
</comment>
<proteinExistence type="predicted"/>
<evidence type="ECO:0000256" key="1">
    <source>
        <dbReference type="SAM" id="Phobius"/>
    </source>
</evidence>
<organism evidence="2 3">
    <name type="scientific">Spirosoma telluris</name>
    <dbReference type="NCBI Taxonomy" id="2183553"/>
    <lineage>
        <taxon>Bacteria</taxon>
        <taxon>Pseudomonadati</taxon>
        <taxon>Bacteroidota</taxon>
        <taxon>Cytophagia</taxon>
        <taxon>Cytophagales</taxon>
        <taxon>Cytophagaceae</taxon>
        <taxon>Spirosoma</taxon>
    </lineage>
</organism>
<evidence type="ECO:0000313" key="3">
    <source>
        <dbReference type="Proteomes" id="UP000249016"/>
    </source>
</evidence>
<keyword evidence="1" id="KW-1133">Transmembrane helix</keyword>
<gene>
    <name evidence="2" type="ORF">HMF3257_12090</name>
</gene>
<dbReference type="Proteomes" id="UP000249016">
    <property type="component" value="Unassembled WGS sequence"/>
</dbReference>
<feature type="transmembrane region" description="Helical" evidence="1">
    <location>
        <begin position="168"/>
        <end position="186"/>
    </location>
</feature>
<accession>A0A327NV13</accession>
<evidence type="ECO:0000313" key="2">
    <source>
        <dbReference type="EMBL" id="RAI78433.1"/>
    </source>
</evidence>
<dbReference type="AlphaFoldDB" id="A0A327NV13"/>
<dbReference type="OrthoDB" id="959491at2"/>
<feature type="transmembrane region" description="Helical" evidence="1">
    <location>
        <begin position="139"/>
        <end position="162"/>
    </location>
</feature>